<evidence type="ECO:0000256" key="1">
    <source>
        <dbReference type="ARBA" id="ARBA00006987"/>
    </source>
</evidence>
<dbReference type="InterPro" id="IPR042100">
    <property type="entry name" value="Bug_dom1"/>
</dbReference>
<keyword evidence="2" id="KW-0675">Receptor</keyword>
<evidence type="ECO:0000313" key="2">
    <source>
        <dbReference type="EMBL" id="PWK35528.1"/>
    </source>
</evidence>
<organism evidence="2 3">
    <name type="scientific">Cupriavidus plantarum</name>
    <dbReference type="NCBI Taxonomy" id="942865"/>
    <lineage>
        <taxon>Bacteria</taxon>
        <taxon>Pseudomonadati</taxon>
        <taxon>Pseudomonadota</taxon>
        <taxon>Betaproteobacteria</taxon>
        <taxon>Burkholderiales</taxon>
        <taxon>Burkholderiaceae</taxon>
        <taxon>Cupriavidus</taxon>
    </lineage>
</organism>
<comment type="similarity">
    <text evidence="1">Belongs to the UPF0065 (bug) family.</text>
</comment>
<dbReference type="Proteomes" id="UP000245754">
    <property type="component" value="Unassembled WGS sequence"/>
</dbReference>
<gene>
    <name evidence="2" type="ORF">C7419_102806</name>
</gene>
<dbReference type="AlphaFoldDB" id="A0A316EWI3"/>
<protein>
    <submittedName>
        <fullName evidence="2">Tripartite-type tricarboxylate transporter receptor subunit TctC</fullName>
    </submittedName>
</protein>
<evidence type="ECO:0000313" key="3">
    <source>
        <dbReference type="Proteomes" id="UP000245754"/>
    </source>
</evidence>
<dbReference type="Gene3D" id="3.40.190.10">
    <property type="entry name" value="Periplasmic binding protein-like II"/>
    <property type="match status" value="1"/>
</dbReference>
<dbReference type="PIRSF" id="PIRSF017082">
    <property type="entry name" value="YflP"/>
    <property type="match status" value="1"/>
</dbReference>
<dbReference type="SUPFAM" id="SSF53850">
    <property type="entry name" value="Periplasmic binding protein-like II"/>
    <property type="match status" value="1"/>
</dbReference>
<accession>A0A316EWI3</accession>
<keyword evidence="3" id="KW-1185">Reference proteome</keyword>
<proteinExistence type="inferred from homology"/>
<dbReference type="Pfam" id="PF03401">
    <property type="entry name" value="TctC"/>
    <property type="match status" value="1"/>
</dbReference>
<dbReference type="PANTHER" id="PTHR42928">
    <property type="entry name" value="TRICARBOXYLATE-BINDING PROTEIN"/>
    <property type="match status" value="1"/>
</dbReference>
<name>A0A316EWI3_9BURK</name>
<dbReference type="CDD" id="cd07012">
    <property type="entry name" value="PBP2_Bug_TTT"/>
    <property type="match status" value="1"/>
</dbReference>
<reference evidence="2 3" key="1">
    <citation type="submission" date="2018-05" db="EMBL/GenBank/DDBJ databases">
        <title>Genomic Encyclopedia of Type Strains, Phase IV (KMG-V): Genome sequencing to study the core and pangenomes of soil and plant-associated prokaryotes.</title>
        <authorList>
            <person name="Whitman W."/>
        </authorList>
    </citation>
    <scope>NUCLEOTIDE SEQUENCE [LARGE SCALE GENOMIC DNA]</scope>
    <source>
        <strain evidence="2 3">SLV-132</strain>
    </source>
</reference>
<dbReference type="InterPro" id="IPR005064">
    <property type="entry name" value="BUG"/>
</dbReference>
<comment type="caution">
    <text evidence="2">The sequence shown here is derived from an EMBL/GenBank/DDBJ whole genome shotgun (WGS) entry which is preliminary data.</text>
</comment>
<sequence>MPARAPDYRQPPLNQESLHMSLTFTPLRAVTRIARMAIAAASLLLSAQAFAAYPDRPITLIVPFNAGTTPDIVSRLLADAVSRDLGQTVVVMNRVGASGIIGTQAVISAPADGYTIGFANVATLAINQSLYKKLPYDADKQLAPVALTGYVQNVLAVRKDLGVKSVAELVAKAKAAPGKLAVASGGNGTTGHLSAEMFKSMAGVQITHVPYKGGPEADLALLRGEVDLVFENITSISPYLKNGSVVPLAVTGKQRDSRLPQLPTMAESGLKDYQAVAWTGYVAPAGTDPQILDMLNRAFNKAANSDAIKARLADMAYEVTTGPRGALFDLAHKERPIWAGVIRTSGATLD</sequence>
<dbReference type="Gene3D" id="3.40.190.150">
    <property type="entry name" value="Bordetella uptake gene, domain 1"/>
    <property type="match status" value="1"/>
</dbReference>
<dbReference type="PANTHER" id="PTHR42928:SF5">
    <property type="entry name" value="BLR1237 PROTEIN"/>
    <property type="match status" value="1"/>
</dbReference>
<dbReference type="EMBL" id="QGGT01000002">
    <property type="protein sequence ID" value="PWK35528.1"/>
    <property type="molecule type" value="Genomic_DNA"/>
</dbReference>